<evidence type="ECO:0000313" key="2">
    <source>
        <dbReference type="EMBL" id="GAT43549.1"/>
    </source>
</evidence>
<evidence type="ECO:0000313" key="3">
    <source>
        <dbReference type="Proteomes" id="UP000815677"/>
    </source>
</evidence>
<feature type="compositionally biased region" description="Acidic residues" evidence="1">
    <location>
        <begin position="1"/>
        <end position="10"/>
    </location>
</feature>
<protein>
    <submittedName>
        <fullName evidence="2">Uncharacterized protein</fullName>
    </submittedName>
</protein>
<dbReference type="EMBL" id="DF839167">
    <property type="protein sequence ID" value="GAT43549.1"/>
    <property type="molecule type" value="Genomic_DNA"/>
</dbReference>
<keyword evidence="3" id="KW-1185">Reference proteome</keyword>
<feature type="compositionally biased region" description="Basic and acidic residues" evidence="1">
    <location>
        <begin position="454"/>
        <end position="468"/>
    </location>
</feature>
<name>A0ABQ0KXA1_MYCCL</name>
<reference evidence="2" key="1">
    <citation type="submission" date="2014-09" db="EMBL/GenBank/DDBJ databases">
        <title>Genome sequence of the luminous mushroom Mycena chlorophos for searching fungal bioluminescence genes.</title>
        <authorList>
            <person name="Tanaka Y."/>
            <person name="Kasuga D."/>
            <person name="Oba Y."/>
            <person name="Hase S."/>
            <person name="Sato K."/>
            <person name="Oba Y."/>
            <person name="Sakakibara Y."/>
        </authorList>
    </citation>
    <scope>NUCLEOTIDE SEQUENCE</scope>
</reference>
<gene>
    <name evidence="2" type="ORF">MCHLO_01225</name>
</gene>
<sequence length="468" mass="52654">MEDVIMDDNPDYQFPEQPEAPSPPYKLRSQSETKVDDPEQEAPDFLLQKFEQGDKVCRECHDTFTLSWPTRFTPANLQFICTRCLPPELPASSPYISNESRCDPVSLAFSITDPIRRAPGSLIVLPQTTDWGDETLWLPATIVDYNRNRLNQELALAWCDRAVWLDRSLAEKQPPKRVFFRADSHVASFPVDLESQSFCRIRLPRTLDPSAEHDPNFLPDPIYDLVFEMALPRIVSLLNDRDSLHPVVQSFHEHRRAIGGPLTAVRDAAADDRWLTAVGFQPEPGMANAMQRALGALIAKRNAEGAGRLDEWTQYSQRSYLVGSVLFQTLVLQHQLGMVWDLSGDIFCRVGSREITLDPAIVEAQAALKLMWSVSDTTLDSQFRAVHAQYDHDQAQLKVLLATKPLPGPTDPIMLSYNGRPIRTHKDLQPILEARAAAQANRGAHIRPTPTGKYGDRVAAEQDVSRDL</sequence>
<feature type="region of interest" description="Disordered" evidence="1">
    <location>
        <begin position="1"/>
        <end position="40"/>
    </location>
</feature>
<evidence type="ECO:0000256" key="1">
    <source>
        <dbReference type="SAM" id="MobiDB-lite"/>
    </source>
</evidence>
<dbReference type="Proteomes" id="UP000815677">
    <property type="component" value="Unassembled WGS sequence"/>
</dbReference>
<feature type="region of interest" description="Disordered" evidence="1">
    <location>
        <begin position="439"/>
        <end position="468"/>
    </location>
</feature>
<proteinExistence type="predicted"/>
<organism evidence="2 3">
    <name type="scientific">Mycena chlorophos</name>
    <name type="common">Agaric fungus</name>
    <name type="synonym">Agaricus chlorophos</name>
    <dbReference type="NCBI Taxonomy" id="658473"/>
    <lineage>
        <taxon>Eukaryota</taxon>
        <taxon>Fungi</taxon>
        <taxon>Dikarya</taxon>
        <taxon>Basidiomycota</taxon>
        <taxon>Agaricomycotina</taxon>
        <taxon>Agaricomycetes</taxon>
        <taxon>Agaricomycetidae</taxon>
        <taxon>Agaricales</taxon>
        <taxon>Marasmiineae</taxon>
        <taxon>Mycenaceae</taxon>
        <taxon>Mycena</taxon>
    </lineage>
</organism>
<accession>A0ABQ0KXA1</accession>